<keyword evidence="12" id="KW-1185">Reference proteome</keyword>
<dbReference type="PROSITE" id="PS00059">
    <property type="entry name" value="ADH_ZINC"/>
    <property type="match status" value="1"/>
</dbReference>
<dbReference type="Gene3D" id="3.90.180.10">
    <property type="entry name" value="Medium-chain alcohol dehydrogenases, catalytic domain"/>
    <property type="match status" value="1"/>
</dbReference>
<dbReference type="SMART" id="SM00829">
    <property type="entry name" value="PKS_ER"/>
    <property type="match status" value="1"/>
</dbReference>
<feature type="domain" description="Enoyl reductase (ER)" evidence="10">
    <location>
        <begin position="26"/>
        <end position="352"/>
    </location>
</feature>
<accession>A0AAW0XCI0</accession>
<name>A0AAW0XCI0_CHEQU</name>
<keyword evidence="4 9" id="KW-0862">Zinc</keyword>
<dbReference type="GO" id="GO:0008270">
    <property type="term" value="F:zinc ion binding"/>
    <property type="evidence" value="ECO:0007669"/>
    <property type="project" value="InterPro"/>
</dbReference>
<dbReference type="InterPro" id="IPR011032">
    <property type="entry name" value="GroES-like_sf"/>
</dbReference>
<dbReference type="Proteomes" id="UP001445076">
    <property type="component" value="Unassembled WGS sequence"/>
</dbReference>
<dbReference type="InterPro" id="IPR013154">
    <property type="entry name" value="ADH-like_N"/>
</dbReference>
<sequence>GERSQCGTSYHSESNVMENTFPVLHGLADLRLETHPIPPLNPNDVLIRMSQVGLCGSDLSFVYKGYLGDCVMEPPVGVGHECSGVVTKCGPAVKNFKPGDRVTIEPGGPCRTCDLCILGKYNVCDQASFHSSVALYPGCLARYYVQDADLCFKLPDNVSDEVGAIIEPLAVAVHACRRASVELGSSVLICGAGPIGLLCLLTAKAMGATNILVTDIKENRLKTAKNIGAHHTLLVDDSDPKILAKKIKDVMGCMPPITLECSGTQSAITTGIYATRSSGVIMLVGVGSPQVTLPLVHAGMREIDIRGVYRYIHCYPAAIAMIANGLIDVKPLITHRFKFEEFQKAFDMFHTGEDGAIKCMISCD</sequence>
<evidence type="ECO:0000256" key="5">
    <source>
        <dbReference type="ARBA" id="ARBA00023002"/>
    </source>
</evidence>
<dbReference type="Pfam" id="PF00107">
    <property type="entry name" value="ADH_zinc_N"/>
    <property type="match status" value="1"/>
</dbReference>
<dbReference type="Pfam" id="PF08240">
    <property type="entry name" value="ADH_N"/>
    <property type="match status" value="1"/>
</dbReference>
<dbReference type="CDD" id="cd05285">
    <property type="entry name" value="sorbitol_DH"/>
    <property type="match status" value="1"/>
</dbReference>
<dbReference type="PANTHER" id="PTHR43161:SF9">
    <property type="entry name" value="SORBITOL DEHYDROGENASE"/>
    <property type="match status" value="1"/>
</dbReference>
<evidence type="ECO:0000259" key="10">
    <source>
        <dbReference type="SMART" id="SM00829"/>
    </source>
</evidence>
<dbReference type="PANTHER" id="PTHR43161">
    <property type="entry name" value="SORBITOL DEHYDROGENASE"/>
    <property type="match status" value="1"/>
</dbReference>
<reference evidence="11 12" key="1">
    <citation type="journal article" date="2024" name="BMC Genomics">
        <title>Genome assembly of redclaw crayfish (Cherax quadricarinatus) provides insights into its immune adaptation and hypoxia tolerance.</title>
        <authorList>
            <person name="Liu Z."/>
            <person name="Zheng J."/>
            <person name="Li H."/>
            <person name="Fang K."/>
            <person name="Wang S."/>
            <person name="He J."/>
            <person name="Zhou D."/>
            <person name="Weng S."/>
            <person name="Chi M."/>
            <person name="Gu Z."/>
            <person name="He J."/>
            <person name="Li F."/>
            <person name="Wang M."/>
        </authorList>
    </citation>
    <scope>NUCLEOTIDE SEQUENCE [LARGE SCALE GENOMIC DNA]</scope>
    <source>
        <strain evidence="11">ZL_2023a</strain>
    </source>
</reference>
<dbReference type="InterPro" id="IPR002328">
    <property type="entry name" value="ADH_Zn_CS"/>
</dbReference>
<evidence type="ECO:0000256" key="9">
    <source>
        <dbReference type="RuleBase" id="RU361277"/>
    </source>
</evidence>
<comment type="similarity">
    <text evidence="2 9">Belongs to the zinc-containing alcohol dehydrogenase family.</text>
</comment>
<protein>
    <recommendedName>
        <fullName evidence="7">Sorbitol dehydrogenase</fullName>
    </recommendedName>
    <alternativeName>
        <fullName evidence="8">Polyol dehydrogenase</fullName>
    </alternativeName>
</protein>
<dbReference type="EMBL" id="JARKIK010000029">
    <property type="protein sequence ID" value="KAK8742052.1"/>
    <property type="molecule type" value="Genomic_DNA"/>
</dbReference>
<evidence type="ECO:0000256" key="6">
    <source>
        <dbReference type="ARBA" id="ARBA00023027"/>
    </source>
</evidence>
<organism evidence="11 12">
    <name type="scientific">Cherax quadricarinatus</name>
    <name type="common">Australian red claw crayfish</name>
    <dbReference type="NCBI Taxonomy" id="27406"/>
    <lineage>
        <taxon>Eukaryota</taxon>
        <taxon>Metazoa</taxon>
        <taxon>Ecdysozoa</taxon>
        <taxon>Arthropoda</taxon>
        <taxon>Crustacea</taxon>
        <taxon>Multicrustacea</taxon>
        <taxon>Malacostraca</taxon>
        <taxon>Eumalacostraca</taxon>
        <taxon>Eucarida</taxon>
        <taxon>Decapoda</taxon>
        <taxon>Pleocyemata</taxon>
        <taxon>Astacidea</taxon>
        <taxon>Parastacoidea</taxon>
        <taxon>Parastacidae</taxon>
        <taxon>Cherax</taxon>
    </lineage>
</organism>
<dbReference type="InterPro" id="IPR045306">
    <property type="entry name" value="SDH-like"/>
</dbReference>
<evidence type="ECO:0000313" key="12">
    <source>
        <dbReference type="Proteomes" id="UP001445076"/>
    </source>
</evidence>
<gene>
    <name evidence="11" type="ORF">OTU49_002080</name>
</gene>
<dbReference type="InterPro" id="IPR020843">
    <property type="entry name" value="ER"/>
</dbReference>
<dbReference type="AlphaFoldDB" id="A0AAW0XCI0"/>
<evidence type="ECO:0000256" key="8">
    <source>
        <dbReference type="ARBA" id="ARBA00032485"/>
    </source>
</evidence>
<proteinExistence type="inferred from homology"/>
<comment type="cofactor">
    <cofactor evidence="1 9">
        <name>Zn(2+)</name>
        <dbReference type="ChEBI" id="CHEBI:29105"/>
    </cofactor>
</comment>
<feature type="non-terminal residue" evidence="11">
    <location>
        <position position="1"/>
    </location>
</feature>
<dbReference type="GO" id="GO:0006062">
    <property type="term" value="P:sorbitol catabolic process"/>
    <property type="evidence" value="ECO:0007669"/>
    <property type="project" value="TreeGrafter"/>
</dbReference>
<dbReference type="FunFam" id="3.40.50.720:FF:000068">
    <property type="entry name" value="Sorbitol dehydrogenase"/>
    <property type="match status" value="1"/>
</dbReference>
<keyword evidence="3 9" id="KW-0479">Metal-binding</keyword>
<dbReference type="GO" id="GO:0003939">
    <property type="term" value="F:L-iditol 2-dehydrogenase (NAD+) activity"/>
    <property type="evidence" value="ECO:0007669"/>
    <property type="project" value="TreeGrafter"/>
</dbReference>
<evidence type="ECO:0000313" key="11">
    <source>
        <dbReference type="EMBL" id="KAK8742052.1"/>
    </source>
</evidence>
<evidence type="ECO:0000256" key="3">
    <source>
        <dbReference type="ARBA" id="ARBA00022723"/>
    </source>
</evidence>
<evidence type="ECO:0000256" key="1">
    <source>
        <dbReference type="ARBA" id="ARBA00001947"/>
    </source>
</evidence>
<keyword evidence="5" id="KW-0560">Oxidoreductase</keyword>
<dbReference type="InterPro" id="IPR013149">
    <property type="entry name" value="ADH-like_C"/>
</dbReference>
<dbReference type="InterPro" id="IPR036291">
    <property type="entry name" value="NAD(P)-bd_dom_sf"/>
</dbReference>
<comment type="caution">
    <text evidence="11">The sequence shown here is derived from an EMBL/GenBank/DDBJ whole genome shotgun (WGS) entry which is preliminary data.</text>
</comment>
<keyword evidence="6" id="KW-0520">NAD</keyword>
<dbReference type="SUPFAM" id="SSF50129">
    <property type="entry name" value="GroES-like"/>
    <property type="match status" value="1"/>
</dbReference>
<dbReference type="Gene3D" id="3.40.50.720">
    <property type="entry name" value="NAD(P)-binding Rossmann-like Domain"/>
    <property type="match status" value="1"/>
</dbReference>
<evidence type="ECO:0000256" key="7">
    <source>
        <dbReference type="ARBA" id="ARBA00026132"/>
    </source>
</evidence>
<evidence type="ECO:0000256" key="4">
    <source>
        <dbReference type="ARBA" id="ARBA00022833"/>
    </source>
</evidence>
<evidence type="ECO:0000256" key="2">
    <source>
        <dbReference type="ARBA" id="ARBA00008072"/>
    </source>
</evidence>
<dbReference type="SUPFAM" id="SSF51735">
    <property type="entry name" value="NAD(P)-binding Rossmann-fold domains"/>
    <property type="match status" value="1"/>
</dbReference>